<reference evidence="1" key="1">
    <citation type="submission" date="2021-08" db="EMBL/GenBank/DDBJ databases">
        <title>The first chromosome-level gecko genome reveals the dynamic sex chromosomes of Neotropical dwarf geckos (Sphaerodactylidae: Sphaerodactylus).</title>
        <authorList>
            <person name="Pinto B.J."/>
            <person name="Keating S.E."/>
            <person name="Gamble T."/>
        </authorList>
    </citation>
    <scope>NUCLEOTIDE SEQUENCE</scope>
    <source>
        <strain evidence="1">TG3544</strain>
    </source>
</reference>
<accession>A0ACB8FLW5</accession>
<protein>
    <submittedName>
        <fullName evidence="1">Uncharacterized protein</fullName>
    </submittedName>
</protein>
<gene>
    <name evidence="1" type="ORF">K3G42_002183</name>
</gene>
<keyword evidence="2" id="KW-1185">Reference proteome</keyword>
<name>A0ACB8FLW5_9SAUR</name>
<evidence type="ECO:0000313" key="2">
    <source>
        <dbReference type="Proteomes" id="UP000827872"/>
    </source>
</evidence>
<organism evidence="1 2">
    <name type="scientific">Sphaerodactylus townsendi</name>
    <dbReference type="NCBI Taxonomy" id="933632"/>
    <lineage>
        <taxon>Eukaryota</taxon>
        <taxon>Metazoa</taxon>
        <taxon>Chordata</taxon>
        <taxon>Craniata</taxon>
        <taxon>Vertebrata</taxon>
        <taxon>Euteleostomi</taxon>
        <taxon>Lepidosauria</taxon>
        <taxon>Squamata</taxon>
        <taxon>Bifurcata</taxon>
        <taxon>Gekkota</taxon>
        <taxon>Sphaerodactylidae</taxon>
        <taxon>Sphaerodactylus</taxon>
    </lineage>
</organism>
<dbReference type="EMBL" id="CM037619">
    <property type="protein sequence ID" value="KAH8006319.1"/>
    <property type="molecule type" value="Genomic_DNA"/>
</dbReference>
<proteinExistence type="predicted"/>
<evidence type="ECO:0000313" key="1">
    <source>
        <dbReference type="EMBL" id="KAH8006319.1"/>
    </source>
</evidence>
<sequence length="92" mass="9211">MAAGKSPLEVAEVNGPAPKQKADPGQANTKSHCTGYWVTGEAQLIKSQSPAKCSSSASGEAPGLDGALARHQTTSWGSTPNAAGSGPVRPNP</sequence>
<comment type="caution">
    <text evidence="1">The sequence shown here is derived from an EMBL/GenBank/DDBJ whole genome shotgun (WGS) entry which is preliminary data.</text>
</comment>
<dbReference type="Proteomes" id="UP000827872">
    <property type="component" value="Linkage Group LG06"/>
</dbReference>